<dbReference type="InterPro" id="IPR000835">
    <property type="entry name" value="HTH_MarR-typ"/>
</dbReference>
<dbReference type="PANTHER" id="PTHR33164">
    <property type="entry name" value="TRANSCRIPTIONAL REGULATOR, MARR FAMILY"/>
    <property type="match status" value="1"/>
</dbReference>
<dbReference type="InterPro" id="IPR036390">
    <property type="entry name" value="WH_DNA-bd_sf"/>
</dbReference>
<reference evidence="2 3" key="1">
    <citation type="submission" date="2024-02" db="EMBL/GenBank/DDBJ databases">
        <authorList>
            <person name="Saticioglu I.B."/>
        </authorList>
    </citation>
    <scope>NUCLEOTIDE SEQUENCE [LARGE SCALE GENOMIC DNA]</scope>
    <source>
        <strain evidence="2 3">Mu-80</strain>
    </source>
</reference>
<dbReference type="SUPFAM" id="SSF46785">
    <property type="entry name" value="Winged helix' DNA-binding domain"/>
    <property type="match status" value="1"/>
</dbReference>
<name>A0ABU8LAP2_9MICO</name>
<accession>A0ABU8LAP2</accession>
<organism evidence="2 3">
    <name type="scientific">Microbacterium bandirmense</name>
    <dbReference type="NCBI Taxonomy" id="3122050"/>
    <lineage>
        <taxon>Bacteria</taxon>
        <taxon>Bacillati</taxon>
        <taxon>Actinomycetota</taxon>
        <taxon>Actinomycetes</taxon>
        <taxon>Micrococcales</taxon>
        <taxon>Microbacteriaceae</taxon>
        <taxon>Microbacterium</taxon>
    </lineage>
</organism>
<dbReference type="RefSeq" id="WP_337331764.1">
    <property type="nucleotide sequence ID" value="NZ_JBBDGM010000005.1"/>
</dbReference>
<gene>
    <name evidence="2" type="ORF">WDU99_07180</name>
</gene>
<dbReference type="Pfam" id="PF12802">
    <property type="entry name" value="MarR_2"/>
    <property type="match status" value="1"/>
</dbReference>
<comment type="caution">
    <text evidence="2">The sequence shown here is derived from an EMBL/GenBank/DDBJ whole genome shotgun (WGS) entry which is preliminary data.</text>
</comment>
<dbReference type="EMBL" id="JBBDGM010000005">
    <property type="protein sequence ID" value="MEJ1088095.1"/>
    <property type="molecule type" value="Genomic_DNA"/>
</dbReference>
<evidence type="ECO:0000313" key="3">
    <source>
        <dbReference type="Proteomes" id="UP001371224"/>
    </source>
</evidence>
<protein>
    <submittedName>
        <fullName evidence="2">MarR family transcriptional regulator</fullName>
    </submittedName>
</protein>
<dbReference type="Proteomes" id="UP001371224">
    <property type="component" value="Unassembled WGS sequence"/>
</dbReference>
<evidence type="ECO:0000313" key="2">
    <source>
        <dbReference type="EMBL" id="MEJ1088095.1"/>
    </source>
</evidence>
<dbReference type="InterPro" id="IPR039422">
    <property type="entry name" value="MarR/SlyA-like"/>
</dbReference>
<dbReference type="SMART" id="SM00347">
    <property type="entry name" value="HTH_MARR"/>
    <property type="match status" value="1"/>
</dbReference>
<dbReference type="Gene3D" id="1.10.10.10">
    <property type="entry name" value="Winged helix-like DNA-binding domain superfamily/Winged helix DNA-binding domain"/>
    <property type="match status" value="1"/>
</dbReference>
<dbReference type="PROSITE" id="PS50995">
    <property type="entry name" value="HTH_MARR_2"/>
    <property type="match status" value="1"/>
</dbReference>
<dbReference type="InterPro" id="IPR036388">
    <property type="entry name" value="WH-like_DNA-bd_sf"/>
</dbReference>
<dbReference type="PANTHER" id="PTHR33164:SF99">
    <property type="entry name" value="MARR FAMILY REGULATORY PROTEIN"/>
    <property type="match status" value="1"/>
</dbReference>
<sequence>MTEDADAEAEWSPEELETWSSVATMLVWLPAALDAQLQRDAGLSHFEFGILFALDQADERTLTMSALAGFSNSSLSRLSRAVARLEKGDLIRRRIDAADGRVTLAGLTEKGQQAVRRAQPGHIALVRQLVFDTLTKAQAHQFGVIAQRIDGAIEAEGMWKPAKRVQRRG</sequence>
<feature type="domain" description="HTH marR-type" evidence="1">
    <location>
        <begin position="1"/>
        <end position="151"/>
    </location>
</feature>
<keyword evidence="3" id="KW-1185">Reference proteome</keyword>
<proteinExistence type="predicted"/>
<evidence type="ECO:0000259" key="1">
    <source>
        <dbReference type="PROSITE" id="PS50995"/>
    </source>
</evidence>